<dbReference type="Proteomes" id="UP001056201">
    <property type="component" value="Chromosome 2"/>
</dbReference>
<comment type="subcellular location">
    <subcellularLocation>
        <location evidence="1">Cell outer membrane</location>
    </subcellularLocation>
</comment>
<comment type="caution">
    <text evidence="1">Lacks conserved residue(s) required for the propagation of feature annotation.</text>
</comment>
<dbReference type="HAMAP" id="MF_01411">
    <property type="entry name" value="LPS_assembly_LptD"/>
    <property type="match status" value="1"/>
</dbReference>
<dbReference type="InterPro" id="IPR020889">
    <property type="entry name" value="LipoPS_assembly_LptD"/>
</dbReference>
<name>A0ABY4SEM7_AQUTE</name>
<feature type="chain" id="PRO_5044916162" description="LPS-assembly protein LptD" evidence="1">
    <location>
        <begin position="39"/>
        <end position="802"/>
    </location>
</feature>
<reference evidence="4" key="1">
    <citation type="submission" date="2022-05" db="EMBL/GenBank/DDBJ databases">
        <title>An RpoN-dependent PEP-CTERM gene is involved in floc formation of an Aquincola tertiaricarbonis strain.</title>
        <authorList>
            <person name="Qiu D."/>
            <person name="Xia M."/>
        </authorList>
    </citation>
    <scope>NUCLEOTIDE SEQUENCE</scope>
    <source>
        <strain evidence="4">RN12</strain>
    </source>
</reference>
<comment type="function">
    <text evidence="1">Together with LptE, is involved in the assembly of lipopolysaccharide (LPS) at the surface of the outer membrane.</text>
</comment>
<dbReference type="PANTHER" id="PTHR30189">
    <property type="entry name" value="LPS-ASSEMBLY PROTEIN"/>
    <property type="match status" value="1"/>
</dbReference>
<feature type="signal peptide" evidence="1">
    <location>
        <begin position="1"/>
        <end position="38"/>
    </location>
</feature>
<organism evidence="4 5">
    <name type="scientific">Aquincola tertiaricarbonis</name>
    <dbReference type="NCBI Taxonomy" id="391953"/>
    <lineage>
        <taxon>Bacteria</taxon>
        <taxon>Pseudomonadati</taxon>
        <taxon>Pseudomonadota</taxon>
        <taxon>Betaproteobacteria</taxon>
        <taxon>Burkholderiales</taxon>
        <taxon>Sphaerotilaceae</taxon>
        <taxon>Aquincola</taxon>
    </lineage>
</organism>
<gene>
    <name evidence="1 4" type="primary">lptD</name>
    <name evidence="4" type="ORF">MW290_29870</name>
</gene>
<dbReference type="InterPro" id="IPR050218">
    <property type="entry name" value="LptD"/>
</dbReference>
<comment type="similarity">
    <text evidence="1">Belongs to the LptD family.</text>
</comment>
<dbReference type="EMBL" id="CP097636">
    <property type="protein sequence ID" value="URI09755.1"/>
    <property type="molecule type" value="Genomic_DNA"/>
</dbReference>
<proteinExistence type="inferred from homology"/>
<evidence type="ECO:0000256" key="1">
    <source>
        <dbReference type="HAMAP-Rule" id="MF_01411"/>
    </source>
</evidence>
<feature type="domain" description="LptD C-terminal" evidence="3">
    <location>
        <begin position="311"/>
        <end position="685"/>
    </location>
</feature>
<evidence type="ECO:0000313" key="4">
    <source>
        <dbReference type="EMBL" id="URI09755.1"/>
    </source>
</evidence>
<sequence length="802" mass="87731" precursor="true">MTRPNPSHLAWLRACMPTPLAMAAALCCAQAGAQPAPAAAPAASAPSPAASAPAAPANPASSPAGQPVLLQADRISGRPDLDAVAEGNAELQRGPLTIRADKLSYDSVGDLAKAQGNVRITRGEDRFSGPELQIQLQRFEGYFLQPEYFFPSTGAGGKADRIDFIDDQRSQLWGATYSSCGADGSGTPAWLLGADRIKLDREANEGVAEGGVLRFYGVPILAAPKLSFPLTDERKSGWLPPSLDVDNKSGLGLGVPYYWNIAPNRDATITPTVMTRRGFSAEAQFRYLEPSFRGELNLHALPDDRVTNTARHAIRLFHEGDAPQGIHYSLRSVRVSDDDYWKDFSSQASSWTPRLLSTDLQADRSFRWNGIDATAYARVQQWQVLQQDDARIVAPYQRSPQLGLRGTSVLGGGFETAFETEINHFTRPTNGQLDLLPTGTRLHALGSISRPWRGPGWWLVPKASVNAAQYQIDRSAGGLYDNHSRTIPTVSVDGGMVFERQATWFGQATRQTLEPRLLYVNTPYREQRNTPNFDAWGKDFNAVSVYSENEFSGVDRVSDRNTLTAGVTTRLLDATTGVEKLRLGVAQRLQFRDQRVVANPDGTPNIDSVPEGAPDTQRLSDLLLFGSAALSPRWAVDGAVQYNPESRRAVRSLLSTRYSPGPFRTLSASYRLTRNLSEQLELGWQWPLYRRSAEQVRANAGACSGTLYGVGRLNYSLRDSRVTDSIVGMEYDAGCWIGRVVAERLSTGRSEATTRLLVQLELVGLSRLGSNPLKVLKDNVPGYQLLREDRDSGTDASTPAAF</sequence>
<comment type="subunit">
    <text evidence="1">Component of the lipopolysaccharide transport and assembly complex. Interacts with LptE and LptA.</text>
</comment>
<accession>A0ABY4SEM7</accession>
<dbReference type="Gene3D" id="2.60.450.10">
    <property type="entry name" value="Lipopolysaccharide (LPS) transport protein A like domain"/>
    <property type="match status" value="1"/>
</dbReference>
<dbReference type="Pfam" id="PF04453">
    <property type="entry name" value="LptD"/>
    <property type="match status" value="1"/>
</dbReference>
<evidence type="ECO:0000313" key="5">
    <source>
        <dbReference type="Proteomes" id="UP001056201"/>
    </source>
</evidence>
<keyword evidence="1" id="KW-0732">Signal</keyword>
<feature type="region of interest" description="Disordered" evidence="2">
    <location>
        <begin position="38"/>
        <end position="65"/>
    </location>
</feature>
<keyword evidence="1" id="KW-0472">Membrane</keyword>
<evidence type="ECO:0000256" key="2">
    <source>
        <dbReference type="SAM" id="MobiDB-lite"/>
    </source>
</evidence>
<dbReference type="RefSeq" id="WP_250197978.1">
    <property type="nucleotide sequence ID" value="NZ_CP097636.1"/>
</dbReference>
<dbReference type="InterPro" id="IPR007543">
    <property type="entry name" value="LptD_C"/>
</dbReference>
<evidence type="ECO:0000259" key="3">
    <source>
        <dbReference type="Pfam" id="PF04453"/>
    </source>
</evidence>
<protein>
    <recommendedName>
        <fullName evidence="1">LPS-assembly protein LptD</fullName>
    </recommendedName>
</protein>
<dbReference type="PANTHER" id="PTHR30189:SF1">
    <property type="entry name" value="LPS-ASSEMBLY PROTEIN LPTD"/>
    <property type="match status" value="1"/>
</dbReference>
<keyword evidence="5" id="KW-1185">Reference proteome</keyword>
<keyword evidence="1" id="KW-0998">Cell outer membrane</keyword>